<reference evidence="9" key="2">
    <citation type="submission" date="2025-08" db="UniProtKB">
        <authorList>
            <consortium name="Ensembl"/>
        </authorList>
    </citation>
    <scope>IDENTIFICATION</scope>
</reference>
<evidence type="ECO:0000256" key="5">
    <source>
        <dbReference type="ARBA" id="ARBA00022734"/>
    </source>
</evidence>
<dbReference type="Ensembl" id="ENSPFOT00000013002.1">
    <property type="protein sequence ID" value="ENSPFOP00000012984.1"/>
    <property type="gene ID" value="ENSPFOG00000012949.1"/>
</dbReference>
<dbReference type="Proteomes" id="UP000028760">
    <property type="component" value="Unassembled WGS sequence"/>
</dbReference>
<evidence type="ECO:0000256" key="4">
    <source>
        <dbReference type="ARBA" id="ARBA00022723"/>
    </source>
</evidence>
<feature type="domain" description="Fucolectin tachylectin-4 pentraxin-1" evidence="8">
    <location>
        <begin position="392"/>
        <end position="544"/>
    </location>
</feature>
<dbReference type="OMA" id="QCHGMEG"/>
<dbReference type="EMBL" id="AYCK01013225">
    <property type="status" value="NOT_ANNOTATED_CDS"/>
    <property type="molecule type" value="Genomic_DNA"/>
</dbReference>
<reference evidence="10" key="1">
    <citation type="submission" date="2013-10" db="EMBL/GenBank/DDBJ databases">
        <authorList>
            <person name="Schartl M."/>
            <person name="Warren W."/>
        </authorList>
    </citation>
    <scope>NUCLEOTIDE SEQUENCE [LARGE SCALE GENOMIC DNA]</scope>
    <source>
        <strain evidence="10">female</strain>
    </source>
</reference>
<sequence>AGTAVFICTLIYKSILCDQFIGFPSKAWHDTEFFNPQNNVALHGKATQSHRLKSEFSMDANNAIDGNRNSDLTRGSCTHTGSQAHPWWRVDLLESYIITSISVTNRGDCCSENINGAGIHIGNSLQDDGRSNPDRCAVISTIAPGFTQNFQCNGMDGRYINIVIPARVEYLVLCEVEVYASRLEILKMYSITRAMYFCTPHSRENLAIYGKATQSTLYSVYVAYNAIDGNRAANIAKHSCSITANEFNPWWRLDLGKTHKVFSIKITNRIEDYTRINGAEIRIGDSLDNNGNNNERCAVISTISPGFTETFLCNGMDGRYINVVVPGRTVHLHLCEVEVYGSSHISPDIMKYSLINSSSSFSLSIIFTEFFVWSLNQNNETPFSSACVASPDENLALRGKATQSNRLKGEWDSFVDASNAIDGNRNPDLTQGSCTHTGKQSFPWWRVDLLESYILTSISVTNRGDCCSENINGAEIHVGNSLQDHGTSNPMVAVISRIPLGRTLKITFSGHVEGRYVTVLQPGLNQVLTLCEVEVYGYHAPTVKTNNPLIHKDRALQDQGKAESLQSDILKCYFAGENVAFYGKATQSSLYETAIAYNAIDGNRAGLWEKASCTLTKYEFNPWWRLDLGRTHKVFSINISNRVEYHNRINGAEIRVGDSLDNNGNNNPRCAVISTIGPGFTETFQCNGMDGRYINVVIPGRTEHLSLSEVEDTGIAYNAIDGSRTGHSNRISCTHTSENVALHGKATQSHRIEHPFSSAYNAIDGNRQATYAAGSCTHTIGMTNPWWSVDLLDSYIVTSISVTNRGDCCPERLNGAEIHIGNSLLYNGAANPVCAVISTIAPGSTETYQCNGMDGRYINVFIPGRNEYLTLCEVEVYASQLD</sequence>
<dbReference type="InterPro" id="IPR051941">
    <property type="entry name" value="BG_Antigen-Binding_Lectin"/>
</dbReference>
<comment type="function">
    <text evidence="1">Acts as a defensive agent. Recognizes blood group fucosylated oligosaccharides including A, B, H and Lewis B-type antigens. Does not recognize Lewis A antigen and has low affinity for monovalent haptens.</text>
</comment>
<keyword evidence="10" id="KW-1185">Reference proteome</keyword>
<evidence type="ECO:0000313" key="10">
    <source>
        <dbReference type="Proteomes" id="UP000028760"/>
    </source>
</evidence>
<dbReference type="SMART" id="SM00607">
    <property type="entry name" value="FTP"/>
    <property type="match status" value="5"/>
</dbReference>
<proteinExistence type="inferred from homology"/>
<dbReference type="EMBL" id="AYCK01013226">
    <property type="status" value="NOT_ANNOTATED_CDS"/>
    <property type="molecule type" value="Genomic_DNA"/>
</dbReference>
<evidence type="ECO:0000259" key="8">
    <source>
        <dbReference type="SMART" id="SM00607"/>
    </source>
</evidence>
<evidence type="ECO:0000313" key="9">
    <source>
        <dbReference type="Ensembl" id="ENSPFOP00000012984.1"/>
    </source>
</evidence>
<dbReference type="GO" id="GO:0001868">
    <property type="term" value="P:regulation of complement activation, lectin pathway"/>
    <property type="evidence" value="ECO:0007669"/>
    <property type="project" value="UniProtKB-ARBA"/>
</dbReference>
<dbReference type="AlphaFoldDB" id="A0A087Y4N1"/>
<keyword evidence="4" id="KW-0479">Metal-binding</keyword>
<feature type="domain" description="Fucolectin tachylectin-4 pentraxin-1" evidence="8">
    <location>
        <begin position="37"/>
        <end position="184"/>
    </location>
</feature>
<dbReference type="GO" id="GO:0046872">
    <property type="term" value="F:metal ion binding"/>
    <property type="evidence" value="ECO:0007669"/>
    <property type="project" value="UniProtKB-KW"/>
</dbReference>
<dbReference type="SUPFAM" id="SSF49785">
    <property type="entry name" value="Galactose-binding domain-like"/>
    <property type="match status" value="5"/>
</dbReference>
<evidence type="ECO:0000256" key="7">
    <source>
        <dbReference type="ARBA" id="ARBA00023157"/>
    </source>
</evidence>
<dbReference type="GO" id="GO:0042806">
    <property type="term" value="F:fucose binding"/>
    <property type="evidence" value="ECO:0007669"/>
    <property type="project" value="UniProtKB-ARBA"/>
</dbReference>
<dbReference type="InterPro" id="IPR006585">
    <property type="entry name" value="FTP1"/>
</dbReference>
<keyword evidence="5" id="KW-0430">Lectin</keyword>
<comment type="similarity">
    <text evidence="2">Belongs to the fucolectin family.</text>
</comment>
<evidence type="ECO:0000256" key="3">
    <source>
        <dbReference type="ARBA" id="ARBA00011233"/>
    </source>
</evidence>
<dbReference type="PANTHER" id="PTHR45713">
    <property type="entry name" value="FTP DOMAIN-CONTAINING PROTEIN"/>
    <property type="match status" value="1"/>
</dbReference>
<protein>
    <recommendedName>
        <fullName evidence="8">Fucolectin tachylectin-4 pentraxin-1 domain-containing protein</fullName>
    </recommendedName>
</protein>
<name>A0A087Y4N1_POEFO</name>
<dbReference type="GeneTree" id="ENSGT01060000248575"/>
<keyword evidence="6" id="KW-0106">Calcium</keyword>
<dbReference type="GO" id="GO:0010185">
    <property type="term" value="P:regulation of cellular defense response"/>
    <property type="evidence" value="ECO:0007669"/>
    <property type="project" value="UniProtKB-ARBA"/>
</dbReference>
<feature type="domain" description="Fucolectin tachylectin-4 pentraxin-1" evidence="8">
    <location>
        <begin position="203"/>
        <end position="348"/>
    </location>
</feature>
<dbReference type="Gene3D" id="2.60.120.260">
    <property type="entry name" value="Galactose-binding domain-like"/>
    <property type="match status" value="5"/>
</dbReference>
<dbReference type="InterPro" id="IPR008979">
    <property type="entry name" value="Galactose-bd-like_sf"/>
</dbReference>
<dbReference type="STRING" id="48698.ENSPFOP00000012984"/>
<evidence type="ECO:0000256" key="1">
    <source>
        <dbReference type="ARBA" id="ARBA00002219"/>
    </source>
</evidence>
<evidence type="ECO:0000256" key="6">
    <source>
        <dbReference type="ARBA" id="ARBA00022837"/>
    </source>
</evidence>
<dbReference type="Pfam" id="PF22633">
    <property type="entry name" value="F5_F8_type_C_2"/>
    <property type="match status" value="5"/>
</dbReference>
<organism evidence="9 10">
    <name type="scientific">Poecilia formosa</name>
    <name type="common">Amazon molly</name>
    <name type="synonym">Limia formosa</name>
    <dbReference type="NCBI Taxonomy" id="48698"/>
    <lineage>
        <taxon>Eukaryota</taxon>
        <taxon>Metazoa</taxon>
        <taxon>Chordata</taxon>
        <taxon>Craniata</taxon>
        <taxon>Vertebrata</taxon>
        <taxon>Euteleostomi</taxon>
        <taxon>Actinopterygii</taxon>
        <taxon>Neopterygii</taxon>
        <taxon>Teleostei</taxon>
        <taxon>Neoteleostei</taxon>
        <taxon>Acanthomorphata</taxon>
        <taxon>Ovalentaria</taxon>
        <taxon>Atherinomorphae</taxon>
        <taxon>Cyprinodontiformes</taxon>
        <taxon>Poeciliidae</taxon>
        <taxon>Poeciliinae</taxon>
        <taxon>Poecilia</taxon>
    </lineage>
</organism>
<feature type="domain" description="Fucolectin tachylectin-4 pentraxin-1" evidence="8">
    <location>
        <begin position="576"/>
        <end position="718"/>
    </location>
</feature>
<reference evidence="9" key="3">
    <citation type="submission" date="2025-09" db="UniProtKB">
        <authorList>
            <consortium name="Ensembl"/>
        </authorList>
    </citation>
    <scope>IDENTIFICATION</scope>
</reference>
<evidence type="ECO:0000256" key="2">
    <source>
        <dbReference type="ARBA" id="ARBA00010147"/>
    </source>
</evidence>
<keyword evidence="7" id="KW-1015">Disulfide bond</keyword>
<dbReference type="EMBL" id="AYCK01013227">
    <property type="status" value="NOT_ANNOTATED_CDS"/>
    <property type="molecule type" value="Genomic_DNA"/>
</dbReference>
<comment type="subunit">
    <text evidence="3">Homotrimer.</text>
</comment>
<dbReference type="eggNOG" id="ENOG502QQVA">
    <property type="taxonomic scope" value="Eukaryota"/>
</dbReference>
<feature type="domain" description="Fucolectin tachylectin-4 pentraxin-1" evidence="8">
    <location>
        <begin position="737"/>
        <end position="882"/>
    </location>
</feature>
<accession>A0A087Y4N1</accession>
<dbReference type="PANTHER" id="PTHR45713:SF11">
    <property type="entry name" value="FUCOLECTIN TACHYLECTIN-4 PENTRAXIN-1 DOMAIN-CONTAINING PROTEIN"/>
    <property type="match status" value="1"/>
</dbReference>
<dbReference type="EMBL" id="AYCK01013224">
    <property type="status" value="NOT_ANNOTATED_CDS"/>
    <property type="molecule type" value="Genomic_DNA"/>
</dbReference>